<sequence>MKKVKLTTVTLALLAGTVVAPLISVAEESPIKPTSEVKKEADLEAKKLELTKKVNELFDYANDPAEESMKLLKDVDAAKTFEDLDKVNTAVAEKIKAKEVAKEAKTAKEAEQTLEAKRLEVLKAINDSFDYANDPAEESNKLIEAAQAATTMED</sequence>
<dbReference type="EMBL" id="NGJT01000023">
    <property type="protein sequence ID" value="RST91398.1"/>
    <property type="molecule type" value="Genomic_DNA"/>
</dbReference>
<comment type="caution">
    <text evidence="3">The sequence shown here is derived from an EMBL/GenBank/DDBJ whole genome shotgun (WGS) entry which is preliminary data.</text>
</comment>
<gene>
    <name evidence="3" type="ORF">CBF36_10015</name>
</gene>
<evidence type="ECO:0000313" key="3">
    <source>
        <dbReference type="EMBL" id="RST91398.1"/>
    </source>
</evidence>
<dbReference type="AlphaFoldDB" id="A0A429ZCG7"/>
<feature type="non-terminal residue" evidence="3">
    <location>
        <position position="154"/>
    </location>
</feature>
<dbReference type="Proteomes" id="UP000288490">
    <property type="component" value="Unassembled WGS sequence"/>
</dbReference>
<evidence type="ECO:0000256" key="2">
    <source>
        <dbReference type="SAM" id="SignalP"/>
    </source>
</evidence>
<dbReference type="Pfam" id="PF04415">
    <property type="entry name" value="DUF515"/>
    <property type="match status" value="1"/>
</dbReference>
<keyword evidence="4" id="KW-1185">Reference proteome</keyword>
<feature type="chain" id="PRO_5038567537" evidence="2">
    <location>
        <begin position="21"/>
        <end position="154"/>
    </location>
</feature>
<dbReference type="InterPro" id="IPR007509">
    <property type="entry name" value="DUF515"/>
</dbReference>
<organism evidence="3 4">
    <name type="scientific">Vagococcus bubulae</name>
    <dbReference type="NCBI Taxonomy" id="1977868"/>
    <lineage>
        <taxon>Bacteria</taxon>
        <taxon>Bacillati</taxon>
        <taxon>Bacillota</taxon>
        <taxon>Bacilli</taxon>
        <taxon>Lactobacillales</taxon>
        <taxon>Enterococcaceae</taxon>
        <taxon>Vagococcus</taxon>
    </lineage>
</organism>
<keyword evidence="1" id="KW-0175">Coiled coil</keyword>
<name>A0A429ZCG7_9ENTE</name>
<evidence type="ECO:0000256" key="1">
    <source>
        <dbReference type="SAM" id="Coils"/>
    </source>
</evidence>
<evidence type="ECO:0000313" key="4">
    <source>
        <dbReference type="Proteomes" id="UP000288490"/>
    </source>
</evidence>
<proteinExistence type="predicted"/>
<accession>A0A429ZCG7</accession>
<feature type="signal peptide" evidence="2">
    <location>
        <begin position="1"/>
        <end position="20"/>
    </location>
</feature>
<feature type="coiled-coil region" evidence="1">
    <location>
        <begin position="97"/>
        <end position="127"/>
    </location>
</feature>
<protein>
    <submittedName>
        <fullName evidence="3">Uncharacterized protein</fullName>
    </submittedName>
</protein>
<dbReference type="RefSeq" id="WP_125958294.1">
    <property type="nucleotide sequence ID" value="NZ_NGJT01000023.1"/>
</dbReference>
<reference evidence="3 4" key="1">
    <citation type="submission" date="2017-05" db="EMBL/GenBank/DDBJ databases">
        <title>Vagococcus spp. assemblies.</title>
        <authorList>
            <person name="Gulvik C.A."/>
        </authorList>
    </citation>
    <scope>NUCLEOTIDE SEQUENCE [LARGE SCALE GENOMIC DNA]</scope>
    <source>
        <strain evidence="3 4">SS1994</strain>
    </source>
</reference>
<keyword evidence="2" id="KW-0732">Signal</keyword>